<gene>
    <name evidence="4" type="primary">ftsZ</name>
    <name evidence="8" type="ORF">IX83_02430</name>
</gene>
<dbReference type="HAMAP" id="MF_00909">
    <property type="entry name" value="FtsZ"/>
    <property type="match status" value="1"/>
</dbReference>
<dbReference type="InterPro" id="IPR008280">
    <property type="entry name" value="Tub_FtsZ_C"/>
</dbReference>
<keyword evidence="4" id="KW-0963">Cytoplasm</keyword>
<dbReference type="EMBL" id="CP009238">
    <property type="protein sequence ID" value="AIL32325.1"/>
    <property type="molecule type" value="Genomic_DNA"/>
</dbReference>
<comment type="subunit">
    <text evidence="4">Homodimer. Polymerizes to form a dynamic ring structure in a strictly GTP-dependent manner. Interacts directly with several other division proteins.</text>
</comment>
<dbReference type="GO" id="GO:0051258">
    <property type="term" value="P:protein polymerization"/>
    <property type="evidence" value="ECO:0007669"/>
    <property type="project" value="UniProtKB-UniRule"/>
</dbReference>
<evidence type="ECO:0000259" key="7">
    <source>
        <dbReference type="SMART" id="SM00865"/>
    </source>
</evidence>
<feature type="binding site" evidence="4">
    <location>
        <position position="141"/>
    </location>
    <ligand>
        <name>GTP</name>
        <dbReference type="ChEBI" id="CHEBI:37565"/>
    </ligand>
</feature>
<evidence type="ECO:0000256" key="5">
    <source>
        <dbReference type="NCBIfam" id="TIGR00065"/>
    </source>
</evidence>
<dbReference type="Pfam" id="PF12327">
    <property type="entry name" value="FtsZ_C"/>
    <property type="match status" value="1"/>
</dbReference>
<dbReference type="AlphaFoldDB" id="A0A077DBV6"/>
<dbReference type="PANTHER" id="PTHR30314">
    <property type="entry name" value="CELL DIVISION PROTEIN FTSZ-RELATED"/>
    <property type="match status" value="1"/>
</dbReference>
<evidence type="ECO:0000256" key="4">
    <source>
        <dbReference type="HAMAP-Rule" id="MF_00909"/>
    </source>
</evidence>
<proteinExistence type="inferred from homology"/>
<dbReference type="STRING" id="1072685.IX83_02430"/>
<dbReference type="CDD" id="cd02201">
    <property type="entry name" value="FtsZ_type1"/>
    <property type="match status" value="1"/>
</dbReference>
<dbReference type="GO" id="GO:0003924">
    <property type="term" value="F:GTPase activity"/>
    <property type="evidence" value="ECO:0007669"/>
    <property type="project" value="UniProtKB-UniRule"/>
</dbReference>
<evidence type="ECO:0000256" key="1">
    <source>
        <dbReference type="ARBA" id="ARBA00009690"/>
    </source>
</evidence>
<evidence type="ECO:0000259" key="6">
    <source>
        <dbReference type="SMART" id="SM00864"/>
    </source>
</evidence>
<comment type="similarity">
    <text evidence="1 4">Belongs to the FtsZ family.</text>
</comment>
<feature type="binding site" evidence="4">
    <location>
        <position position="138"/>
    </location>
    <ligand>
        <name>GTP</name>
        <dbReference type="ChEBI" id="CHEBI:37565"/>
    </ligand>
</feature>
<dbReference type="GO" id="GO:0005525">
    <property type="term" value="F:GTP binding"/>
    <property type="evidence" value="ECO:0007669"/>
    <property type="project" value="UniProtKB-UniRule"/>
</dbReference>
<dbReference type="InterPro" id="IPR018316">
    <property type="entry name" value="Tubulin/FtsZ_2-layer-sand-dom"/>
</dbReference>
<comment type="function">
    <text evidence="4">Essential cell division protein that forms a contractile ring structure (Z ring) at the future cell division site. The regulation of the ring assembly controls the timing and the location of cell division. One of the functions of the FtsZ ring is to recruit other cell division proteins to the septum to produce a new cell wall between the dividing cells. Binds GTP and shows GTPase activity.</text>
</comment>
<dbReference type="GO" id="GO:0000917">
    <property type="term" value="P:division septum assembly"/>
    <property type="evidence" value="ECO:0007669"/>
    <property type="project" value="UniProtKB-KW"/>
</dbReference>
<dbReference type="InterPro" id="IPR045061">
    <property type="entry name" value="FtsZ/CetZ"/>
</dbReference>
<dbReference type="SUPFAM" id="SSF55307">
    <property type="entry name" value="Tubulin C-terminal domain-like"/>
    <property type="match status" value="1"/>
</dbReference>
<evidence type="ECO:0000256" key="3">
    <source>
        <dbReference type="ARBA" id="ARBA00023134"/>
    </source>
</evidence>
<dbReference type="Gene3D" id="3.30.1330.20">
    <property type="entry name" value="Tubulin/FtsZ, C-terminal domain"/>
    <property type="match status" value="1"/>
</dbReference>
<dbReference type="SMART" id="SM00865">
    <property type="entry name" value="Tubulin_C"/>
    <property type="match status" value="1"/>
</dbReference>
<dbReference type="InterPro" id="IPR003008">
    <property type="entry name" value="Tubulin_FtsZ_GTPase"/>
</dbReference>
<dbReference type="GO" id="GO:0043093">
    <property type="term" value="P:FtsZ-dependent cytokinesis"/>
    <property type="evidence" value="ECO:0007669"/>
    <property type="project" value="UniProtKB-UniRule"/>
</dbReference>
<dbReference type="InterPro" id="IPR000158">
    <property type="entry name" value="Cell_div_FtsZ"/>
</dbReference>
<dbReference type="Proteomes" id="UP000028945">
    <property type="component" value="Chromosome"/>
</dbReference>
<keyword evidence="4" id="KW-0717">Septation</keyword>
<evidence type="ECO:0000256" key="2">
    <source>
        <dbReference type="ARBA" id="ARBA00022741"/>
    </source>
</evidence>
<feature type="binding site" evidence="4">
    <location>
        <position position="185"/>
    </location>
    <ligand>
        <name>GTP</name>
        <dbReference type="ChEBI" id="CHEBI:37565"/>
    </ligand>
</feature>
<evidence type="ECO:0000313" key="8">
    <source>
        <dbReference type="EMBL" id="AIL32325.1"/>
    </source>
</evidence>
<feature type="domain" description="Tubulin/FtsZ 2-layer sandwich" evidence="7">
    <location>
        <begin position="205"/>
        <end position="324"/>
    </location>
</feature>
<dbReference type="eggNOG" id="COG0206">
    <property type="taxonomic scope" value="Bacteria"/>
</dbReference>
<dbReference type="PANTHER" id="PTHR30314:SF3">
    <property type="entry name" value="MITOCHONDRIAL DIVISION PROTEIN FSZA"/>
    <property type="match status" value="1"/>
</dbReference>
<feature type="binding site" evidence="4">
    <location>
        <begin position="23"/>
        <end position="27"/>
    </location>
    <ligand>
        <name>GTP</name>
        <dbReference type="ChEBI" id="CHEBI:37565"/>
    </ligand>
</feature>
<feature type="domain" description="Tubulin/FtsZ GTPase" evidence="6">
    <location>
        <begin position="15"/>
        <end position="203"/>
    </location>
</feature>
<keyword evidence="3 4" id="KW-0342">GTP-binding</keyword>
<keyword evidence="2 4" id="KW-0547">Nucleotide-binding</keyword>
<dbReference type="InterPro" id="IPR036525">
    <property type="entry name" value="Tubulin/FtsZ_GTPase_sf"/>
</dbReference>
<keyword evidence="4" id="KW-0131">Cell cycle</keyword>
<sequence length="379" mass="40166">MTDFELVEEDDQIVNIKVIGVGGAGGNAVRHMIDKGLTGVEFICINTDQQALSRTKANKTIGIGLKGRGAGGNPETGRSAVENKAEDIKEVLKDADMVFIAAGMGGGTGTGAAPYIAQLAKEQGILTVAIVTKPFEYEGNRVAIAEKGIQELRKHVDAVIVVLNEKFLEVMGDDASLTACLAAADDVLYNACTGIVRIITEPGVINTDFEDVYSVLHESGQAIFGVAEASGPNRAKEVLDKAISCPLVEGNSIEGASGILVYVESSNDLKASEYSFINKSVYQFTKGSSAKVFIGNSINESLKDTIRLTVVATGLEQDKATLKLVEEEQTLRTGTDDAIVFHTAETPRVISFGRGEMRESGSASTADLSVPAFLRRNAD</sequence>
<feature type="binding site" evidence="4">
    <location>
        <begin position="107"/>
        <end position="109"/>
    </location>
    <ligand>
        <name>GTP</name>
        <dbReference type="ChEBI" id="CHEBI:37565"/>
    </ligand>
</feature>
<dbReference type="FunFam" id="3.40.50.1440:FF:000001">
    <property type="entry name" value="Cell division protein FtsZ"/>
    <property type="match status" value="1"/>
</dbReference>
<dbReference type="GO" id="GO:0032153">
    <property type="term" value="C:cell division site"/>
    <property type="evidence" value="ECO:0007669"/>
    <property type="project" value="UniProtKB-UniRule"/>
</dbReference>
<organism evidence="8 9">
    <name type="scientific">Basilea psittacipulmonis DSM 24701</name>
    <dbReference type="NCBI Taxonomy" id="1072685"/>
    <lineage>
        <taxon>Bacteria</taxon>
        <taxon>Pseudomonadati</taxon>
        <taxon>Pseudomonadota</taxon>
        <taxon>Betaproteobacteria</taxon>
        <taxon>Burkholderiales</taxon>
        <taxon>Alcaligenaceae</taxon>
        <taxon>Basilea</taxon>
    </lineage>
</organism>
<dbReference type="NCBIfam" id="TIGR00065">
    <property type="entry name" value="ftsZ"/>
    <property type="match status" value="1"/>
</dbReference>
<protein>
    <recommendedName>
        <fullName evidence="4 5">Cell division protein FtsZ</fullName>
    </recommendedName>
</protein>
<dbReference type="HOGENOM" id="CLU_024865_0_5_4"/>
<keyword evidence="9" id="KW-1185">Reference proteome</keyword>
<reference evidence="8 9" key="1">
    <citation type="journal article" date="2014" name="BMC Genomics">
        <title>A genomic perspective on a new bacterial genus and species from the Alcaligenaceae family, Basilea psittacipulmonis.</title>
        <authorList>
            <person name="Whiteson K.L."/>
            <person name="Hernandez D."/>
            <person name="Lazarevic V."/>
            <person name="Gaia N."/>
            <person name="Farinelli L."/>
            <person name="Francois P."/>
            <person name="Pilo P."/>
            <person name="Frey J."/>
            <person name="Schrenzel J."/>
        </authorList>
    </citation>
    <scope>NUCLEOTIDE SEQUENCE [LARGE SCALE GENOMIC DNA]</scope>
    <source>
        <strain evidence="8 9">DSM 24701</strain>
    </source>
</reference>
<dbReference type="SMART" id="SM00864">
    <property type="entry name" value="Tubulin"/>
    <property type="match status" value="1"/>
</dbReference>
<name>A0A077DBV6_9BURK</name>
<evidence type="ECO:0000313" key="9">
    <source>
        <dbReference type="Proteomes" id="UP000028945"/>
    </source>
</evidence>
<comment type="subcellular location">
    <subcellularLocation>
        <location evidence="4">Cytoplasm</location>
    </subcellularLocation>
    <text evidence="4">Assembles at midcell at the inner surface of the cytoplasmic membrane.</text>
</comment>
<accession>A0A077DBV6</accession>
<dbReference type="InterPro" id="IPR024757">
    <property type="entry name" value="FtsZ_C"/>
</dbReference>
<dbReference type="InterPro" id="IPR037103">
    <property type="entry name" value="Tubulin/FtsZ-like_C"/>
</dbReference>
<dbReference type="PRINTS" id="PR00423">
    <property type="entry name" value="CELLDVISFTSZ"/>
</dbReference>
<dbReference type="Pfam" id="PF00091">
    <property type="entry name" value="Tubulin"/>
    <property type="match status" value="1"/>
</dbReference>
<keyword evidence="4" id="KW-0132">Cell division</keyword>
<dbReference type="KEGG" id="bpsi:IX83_02430"/>
<dbReference type="GO" id="GO:0005737">
    <property type="term" value="C:cytoplasm"/>
    <property type="evidence" value="ECO:0007669"/>
    <property type="project" value="UniProtKB-SubCell"/>
</dbReference>
<dbReference type="SUPFAM" id="SSF52490">
    <property type="entry name" value="Tubulin nucleotide-binding domain-like"/>
    <property type="match status" value="1"/>
</dbReference>
<dbReference type="Gene3D" id="3.40.50.1440">
    <property type="entry name" value="Tubulin/FtsZ, GTPase domain"/>
    <property type="match status" value="1"/>
</dbReference>